<name>A0A645GTL7_9ZZZZ</name>
<gene>
    <name evidence="1" type="ORF">SDC9_176764</name>
</gene>
<comment type="caution">
    <text evidence="1">The sequence shown here is derived from an EMBL/GenBank/DDBJ whole genome shotgun (WGS) entry which is preliminary data.</text>
</comment>
<protein>
    <submittedName>
        <fullName evidence="1">Uncharacterized protein</fullName>
    </submittedName>
</protein>
<proteinExistence type="predicted"/>
<sequence length="168" mass="19699">MGSSEKISEQGFLVDDYRANPKFYKKKLLKGINSLDHFYVAEYDKIYGFMMTYTKEQWLEDNPDWLADVYWRPDFDKSKLDNFVVVDKTAIKADLTGQGIGSLIYTRLLSDLKSEGVHNIFAETIISPQPNFASLQFRKKQKYSLAGMRYENYNDNLYTDLIYHKKVE</sequence>
<organism evidence="1">
    <name type="scientific">bioreactor metagenome</name>
    <dbReference type="NCBI Taxonomy" id="1076179"/>
    <lineage>
        <taxon>unclassified sequences</taxon>
        <taxon>metagenomes</taxon>
        <taxon>ecological metagenomes</taxon>
    </lineage>
</organism>
<dbReference type="AlphaFoldDB" id="A0A645GTL7"/>
<accession>A0A645GTL7</accession>
<dbReference type="SUPFAM" id="SSF55729">
    <property type="entry name" value="Acyl-CoA N-acyltransferases (Nat)"/>
    <property type="match status" value="1"/>
</dbReference>
<reference evidence="1" key="1">
    <citation type="submission" date="2019-08" db="EMBL/GenBank/DDBJ databases">
        <authorList>
            <person name="Kucharzyk K."/>
            <person name="Murdoch R.W."/>
            <person name="Higgins S."/>
            <person name="Loffler F."/>
        </authorList>
    </citation>
    <scope>NUCLEOTIDE SEQUENCE</scope>
</reference>
<dbReference type="EMBL" id="VSSQ01079935">
    <property type="protein sequence ID" value="MPN29312.1"/>
    <property type="molecule type" value="Genomic_DNA"/>
</dbReference>
<dbReference type="InterPro" id="IPR016181">
    <property type="entry name" value="Acyl_CoA_acyltransferase"/>
</dbReference>
<evidence type="ECO:0000313" key="1">
    <source>
        <dbReference type="EMBL" id="MPN29312.1"/>
    </source>
</evidence>
<dbReference type="Gene3D" id="3.40.630.30">
    <property type="match status" value="1"/>
</dbReference>